<reference evidence="3" key="2">
    <citation type="submission" date="2017-02" db="UniProtKB">
        <authorList>
            <consortium name="WormBaseParasite"/>
        </authorList>
    </citation>
    <scope>IDENTIFICATION</scope>
</reference>
<protein>
    <submittedName>
        <fullName evidence="3">IRS-type PTB domain-containing protein</fullName>
    </submittedName>
</protein>
<reference evidence="2" key="1">
    <citation type="submission" date="2012-09" db="EMBL/GenBank/DDBJ databases">
        <authorList>
            <person name="Martin A.A."/>
        </authorList>
    </citation>
    <scope>NUCLEOTIDE SEQUENCE</scope>
</reference>
<dbReference type="Proteomes" id="UP000035642">
    <property type="component" value="Unassembled WGS sequence"/>
</dbReference>
<evidence type="ECO:0000313" key="3">
    <source>
        <dbReference type="WBParaSite" id="ACAC_0001269901-mRNA-1"/>
    </source>
</evidence>
<organism evidence="2 3">
    <name type="scientific">Angiostrongylus cantonensis</name>
    <name type="common">Rat lungworm</name>
    <dbReference type="NCBI Taxonomy" id="6313"/>
    <lineage>
        <taxon>Eukaryota</taxon>
        <taxon>Metazoa</taxon>
        <taxon>Ecdysozoa</taxon>
        <taxon>Nematoda</taxon>
        <taxon>Chromadorea</taxon>
        <taxon>Rhabditida</taxon>
        <taxon>Rhabditina</taxon>
        <taxon>Rhabditomorpha</taxon>
        <taxon>Strongyloidea</taxon>
        <taxon>Metastrongylidae</taxon>
        <taxon>Angiostrongylus</taxon>
    </lineage>
</organism>
<evidence type="ECO:0000256" key="1">
    <source>
        <dbReference type="SAM" id="MobiDB-lite"/>
    </source>
</evidence>
<dbReference type="STRING" id="6313.A0A0K0DM20"/>
<sequence length="117" mass="13590">LLVDSSELLPGTRISSFRFRCESKKTEHRLILKNAEIYLGTQKMRQEREASVQREMTQSCHPDMAQWKTTENDSRYDRSASATPFRASSVGPTMRRLEQVVSRLDDTSDNEAQYVFR</sequence>
<keyword evidence="2" id="KW-1185">Reference proteome</keyword>
<dbReference type="WBParaSite" id="ACAC_0001269901-mRNA-1">
    <property type="protein sequence ID" value="ACAC_0001269901-mRNA-1"/>
    <property type="gene ID" value="ACAC_0001269901"/>
</dbReference>
<accession>A0A0K0DM20</accession>
<proteinExistence type="predicted"/>
<dbReference type="AlphaFoldDB" id="A0A0K0DM20"/>
<name>A0A0K0DM20_ANGCA</name>
<evidence type="ECO:0000313" key="2">
    <source>
        <dbReference type="Proteomes" id="UP000035642"/>
    </source>
</evidence>
<feature type="region of interest" description="Disordered" evidence="1">
    <location>
        <begin position="48"/>
        <end position="91"/>
    </location>
</feature>